<dbReference type="Pfam" id="PF00884">
    <property type="entry name" value="Sulfatase"/>
    <property type="match status" value="1"/>
</dbReference>
<dbReference type="PANTHER" id="PTHR43751:SF1">
    <property type="entry name" value="SULFATASE ATSG-RELATED"/>
    <property type="match status" value="1"/>
</dbReference>
<feature type="domain" description="Sulfatase N-terminal" evidence="1">
    <location>
        <begin position="40"/>
        <end position="309"/>
    </location>
</feature>
<dbReference type="SUPFAM" id="SSF53649">
    <property type="entry name" value="Alkaline phosphatase-like"/>
    <property type="match status" value="1"/>
</dbReference>
<dbReference type="RefSeq" id="WP_200463305.1">
    <property type="nucleotide sequence ID" value="NZ_JAENRR010000003.1"/>
</dbReference>
<evidence type="ECO:0000313" key="2">
    <source>
        <dbReference type="EMBL" id="MBK3516073.1"/>
    </source>
</evidence>
<sequence>MLIHIKVFLLACFILIVGAVTFSCSNSKIKTTSEQWQSKPNMIFYLADDQDVYDYGCYGNEKIHTPAVDRLAKEGMLFTNAFTGQAICAPSRSQLYTGNYPLKNGVFINHIHAKSDQVSVTAYLGYLGYDVILAGKSHVGPSSVFNWTKEWEPVHKEGVPRKYLPFDSIDNYLANADKPFCMFITSEYPHGPYFDVMPEDIDKYKFYPHTEKGKDNPVSLKRTAGYYRSVEEDNKQLEEVLVKVDKYLDENTMFIYSADHGRSGKFTVYDRGLNIPFIVRWPGVVKKNSRSDALIHYTDVLPTFIDMAGGQKPEGMDGISFLDILNGNDIDIHKYVYGVQTNQNIQKDAVFPARMVRSNKYKYICNFNSIEVVENNLRENEFVNAFIKRGAMQFKNHPYEELYDIVNDPFERNNLAKDDDYREIKDELRTELYMWMAEQGDFLVKENYMPLLKPIHHHLDRSSKFKQVPAELENTLNEEDYLELHY</sequence>
<dbReference type="Gene3D" id="3.40.720.10">
    <property type="entry name" value="Alkaline Phosphatase, subunit A"/>
    <property type="match status" value="1"/>
</dbReference>
<gene>
    <name evidence="2" type="ORF">JIV24_01890</name>
</gene>
<evidence type="ECO:0000259" key="1">
    <source>
        <dbReference type="Pfam" id="PF00884"/>
    </source>
</evidence>
<dbReference type="InterPro" id="IPR052701">
    <property type="entry name" value="GAG_Ulvan_Degrading_Sulfatases"/>
</dbReference>
<dbReference type="InterPro" id="IPR017850">
    <property type="entry name" value="Alkaline_phosphatase_core_sf"/>
</dbReference>
<organism evidence="2 3">
    <name type="scientific">Carboxylicivirga marina</name>
    <dbReference type="NCBI Taxonomy" id="2800988"/>
    <lineage>
        <taxon>Bacteria</taxon>
        <taxon>Pseudomonadati</taxon>
        <taxon>Bacteroidota</taxon>
        <taxon>Bacteroidia</taxon>
        <taxon>Marinilabiliales</taxon>
        <taxon>Marinilabiliaceae</taxon>
        <taxon>Carboxylicivirga</taxon>
    </lineage>
</organism>
<dbReference type="EMBL" id="JAENRR010000003">
    <property type="protein sequence ID" value="MBK3516073.1"/>
    <property type="molecule type" value="Genomic_DNA"/>
</dbReference>
<comment type="caution">
    <text evidence="2">The sequence shown here is derived from an EMBL/GenBank/DDBJ whole genome shotgun (WGS) entry which is preliminary data.</text>
</comment>
<dbReference type="InterPro" id="IPR000917">
    <property type="entry name" value="Sulfatase_N"/>
</dbReference>
<dbReference type="PROSITE" id="PS51257">
    <property type="entry name" value="PROKAR_LIPOPROTEIN"/>
    <property type="match status" value="1"/>
</dbReference>
<keyword evidence="3" id="KW-1185">Reference proteome</keyword>
<dbReference type="CDD" id="cd16027">
    <property type="entry name" value="SGSH"/>
    <property type="match status" value="1"/>
</dbReference>
<dbReference type="Proteomes" id="UP000605676">
    <property type="component" value="Unassembled WGS sequence"/>
</dbReference>
<protein>
    <submittedName>
        <fullName evidence="2">Sulfatase</fullName>
    </submittedName>
</protein>
<accession>A0ABS1HFJ9</accession>
<reference evidence="2 3" key="1">
    <citation type="submission" date="2021-01" db="EMBL/GenBank/DDBJ databases">
        <title>Carboxyliciviraga sp.nov., isolated from coastal sediments.</title>
        <authorList>
            <person name="Lu D."/>
            <person name="Zhang T."/>
        </authorList>
    </citation>
    <scope>NUCLEOTIDE SEQUENCE [LARGE SCALE GENOMIC DNA]</scope>
    <source>
        <strain evidence="2 3">N1Y132</strain>
    </source>
</reference>
<evidence type="ECO:0000313" key="3">
    <source>
        <dbReference type="Proteomes" id="UP000605676"/>
    </source>
</evidence>
<dbReference type="PANTHER" id="PTHR43751">
    <property type="entry name" value="SULFATASE"/>
    <property type="match status" value="1"/>
</dbReference>
<proteinExistence type="predicted"/>
<name>A0ABS1HFJ9_9BACT</name>